<dbReference type="Proteomes" id="UP000310467">
    <property type="component" value="Segment"/>
</dbReference>
<organism evidence="2">
    <name type="scientific">Escherichia phage vB_Eco_mar001J1</name>
    <dbReference type="NCBI Taxonomy" id="2419760"/>
    <lineage>
        <taxon>Viruses</taxon>
        <taxon>Duplodnaviria</taxon>
        <taxon>Heunggongvirae</taxon>
        <taxon>Uroviricota</taxon>
        <taxon>Caudoviricetes</taxon>
        <taxon>Drexlerviridae</taxon>
        <taxon>Tempevirinae</taxon>
        <taxon>Warwickvirus</taxon>
        <taxon>Warwickvirus mar001J1</taxon>
    </lineage>
</organism>
<gene>
    <name evidence="1" type="ORF">MAR001J1_00046</name>
    <name evidence="2" type="ORF">MAR002J2_00072</name>
</gene>
<protein>
    <submittedName>
        <fullName evidence="2">Uncharacterized protein</fullName>
    </submittedName>
</protein>
<dbReference type="EMBL" id="LR027388">
    <property type="protein sequence ID" value="VCU43617.1"/>
    <property type="molecule type" value="Genomic_DNA"/>
</dbReference>
<keyword evidence="3" id="KW-1185">Reference proteome</keyword>
<evidence type="ECO:0000313" key="1">
    <source>
        <dbReference type="EMBL" id="VCU43617.1"/>
    </source>
</evidence>
<evidence type="ECO:0000313" key="2">
    <source>
        <dbReference type="EMBL" id="VCU43721.1"/>
    </source>
</evidence>
<dbReference type="Proteomes" id="UP000310628">
    <property type="component" value="Segment"/>
</dbReference>
<dbReference type="EMBL" id="LR027385">
    <property type="protein sequence ID" value="VCU43721.1"/>
    <property type="molecule type" value="Genomic_DNA"/>
</dbReference>
<proteinExistence type="predicted"/>
<sequence length="100" mass="11244">MTITAATEKERHDTLTLTEEYRMTAKSIKVENIMAAVTAHHRVIVRLDKSSGINQLTITECKGGYTVGIHPGGKLRKFSEAGLKEMLNEYSFYIQNWKAA</sequence>
<name>A0A3P4A8D2_9CAUD</name>
<reference evidence="2 3" key="1">
    <citation type="submission" date="2018-10" db="EMBL/GenBank/DDBJ databases">
        <authorList>
            <person name="Redgwell R T."/>
            <person name="Michniewski S."/>
            <person name="Millard A."/>
        </authorList>
    </citation>
    <scope>NUCLEOTIDE SEQUENCE [LARGE SCALE GENOMIC DNA]</scope>
    <source>
        <strain evidence="1">VB_Eco_mar001J1</strain>
        <strain evidence="3">vB_Eco_mar001J1</strain>
        <strain evidence="2">VB_Eco_mar002J2</strain>
    </source>
</reference>
<accession>A0A3P4A8D2</accession>
<evidence type="ECO:0000313" key="3">
    <source>
        <dbReference type="Proteomes" id="UP000310467"/>
    </source>
</evidence>